<protein>
    <submittedName>
        <fullName evidence="1">Uncharacterized protein</fullName>
    </submittedName>
</protein>
<dbReference type="RefSeq" id="WP_379737898.1">
    <property type="nucleotide sequence ID" value="NZ_JBHSGW010000001.1"/>
</dbReference>
<evidence type="ECO:0000313" key="1">
    <source>
        <dbReference type="EMBL" id="MFC4738738.1"/>
    </source>
</evidence>
<comment type="caution">
    <text evidence="1">The sequence shown here is derived from an EMBL/GenBank/DDBJ whole genome shotgun (WGS) entry which is preliminary data.</text>
</comment>
<dbReference type="Proteomes" id="UP001595885">
    <property type="component" value="Unassembled WGS sequence"/>
</dbReference>
<organism evidence="1 2">
    <name type="scientific">Flavobacterium ponti</name>
    <dbReference type="NCBI Taxonomy" id="665133"/>
    <lineage>
        <taxon>Bacteria</taxon>
        <taxon>Pseudomonadati</taxon>
        <taxon>Bacteroidota</taxon>
        <taxon>Flavobacteriia</taxon>
        <taxon>Flavobacteriales</taxon>
        <taxon>Flavobacteriaceae</taxon>
        <taxon>Flavobacterium</taxon>
    </lineage>
</organism>
<accession>A0ABV9NZF1</accession>
<sequence>MKKNIVYIFLFFSMVIVAQNKSDSQILKDSLYQKYRPEVINYSLKQFDELFMEFHQKAGANNNEILSEEQFYTYTVKIAIFSERFAKLYPKEKEEAMKNQKEWLSKTYEDYLKKKQKN</sequence>
<keyword evidence="2" id="KW-1185">Reference proteome</keyword>
<dbReference type="EMBL" id="JBHSGW010000001">
    <property type="protein sequence ID" value="MFC4738738.1"/>
    <property type="molecule type" value="Genomic_DNA"/>
</dbReference>
<reference evidence="2" key="1">
    <citation type="journal article" date="2019" name="Int. J. Syst. Evol. Microbiol.">
        <title>The Global Catalogue of Microorganisms (GCM) 10K type strain sequencing project: providing services to taxonomists for standard genome sequencing and annotation.</title>
        <authorList>
            <consortium name="The Broad Institute Genomics Platform"/>
            <consortium name="The Broad Institute Genome Sequencing Center for Infectious Disease"/>
            <person name="Wu L."/>
            <person name="Ma J."/>
        </authorList>
    </citation>
    <scope>NUCLEOTIDE SEQUENCE [LARGE SCALE GENOMIC DNA]</scope>
    <source>
        <strain evidence="2">CCUG 50349</strain>
    </source>
</reference>
<name>A0ABV9NZF1_9FLAO</name>
<gene>
    <name evidence="1" type="ORF">ACFO3U_01895</name>
</gene>
<proteinExistence type="predicted"/>
<evidence type="ECO:0000313" key="2">
    <source>
        <dbReference type="Proteomes" id="UP001595885"/>
    </source>
</evidence>